<reference evidence="1 2" key="1">
    <citation type="journal article" date="2016" name="Nat. Commun.">
        <title>Thousands of microbial genomes shed light on interconnected biogeochemical processes in an aquifer system.</title>
        <authorList>
            <person name="Anantharaman K."/>
            <person name="Brown C.T."/>
            <person name="Hug L.A."/>
            <person name="Sharon I."/>
            <person name="Castelle C.J."/>
            <person name="Probst A.J."/>
            <person name="Thomas B.C."/>
            <person name="Singh A."/>
            <person name="Wilkins M.J."/>
            <person name="Karaoz U."/>
            <person name="Brodie E.L."/>
            <person name="Williams K.H."/>
            <person name="Hubbard S.S."/>
            <person name="Banfield J.F."/>
        </authorList>
    </citation>
    <scope>NUCLEOTIDE SEQUENCE [LARGE SCALE GENOMIC DNA]</scope>
</reference>
<evidence type="ECO:0000313" key="2">
    <source>
        <dbReference type="Proteomes" id="UP000177349"/>
    </source>
</evidence>
<dbReference type="AlphaFoldDB" id="A0A1G2BQG4"/>
<comment type="caution">
    <text evidence="1">The sequence shown here is derived from an EMBL/GenBank/DDBJ whole genome shotgun (WGS) entry which is preliminary data.</text>
</comment>
<dbReference type="EMBL" id="MHKN01000044">
    <property type="protein sequence ID" value="OGY91341.1"/>
    <property type="molecule type" value="Genomic_DNA"/>
</dbReference>
<name>A0A1G2BQG4_9BACT</name>
<proteinExistence type="predicted"/>
<protein>
    <submittedName>
        <fullName evidence="1">Uncharacterized protein</fullName>
    </submittedName>
</protein>
<sequence length="751" mass="77902">MREPRAGLRLRVLALIALFFAAAIGAGAASVWKGPLNPPTDVTNVGSVLDLSDFVSKSKLMQQRLLGPLYVRNKVNAYTDQYPARFGLDATFNKLTINNDTVGSGKRFSMAIGTDGLPVIAYNETGGTLRVIKCTNPLCSAITNDPTYPGPATDSNLYTSMAIGTDGYPIIAYHTEDSPNGYLRVVHCTDIACVGWDSETLLASGASVNFGRYSSIAIGKTDGLPIISYWDSLQGVAVIHCKDIRCSQFYAPKIVDTSHNGSSYVGQQGMLTLRPDGKAVIAYRGYSSSNLHTVVVDCTSGPCTVPFGPTLQSGGVDSYISIKTNPADGDRPILAYNRSDRVKVARCKDVNCSEFEPSTPAVIDFPAVIGVTLGDKPSLAIGLDGLPVIAYYYDEDKDNNSPDSMKVAHCNDVSCSTFDTTTIDSDTRSDQSADTRLAIGSDGFPVIVYRYANGRPIVIVHCADVACQQTTGSRKIGALGFGVASAPGAFVPQLDAGNYGVIGYAAGDIVTGKNYGIYGSSASGASIGAKVKGAPDFAGFFSGPVLVENVSNGPVGDVATQYVTAEAGTLASNPYAAAVHLAAQSVRGTAADALVAQTTGAVGGDADVGALGQSTSNYGVLVTSQNKLVTALGTSVASYGVYGYSMDGTGVKGEADTARPTTRGVYGKGVDYGVYGFGASQNGTGILACGTQKAGYFAGNVRVLGSLNMGVVADTYSGLPITKTVTPDVTLTEQNLVDLAGLAGFTVTPLP</sequence>
<evidence type="ECO:0000313" key="1">
    <source>
        <dbReference type="EMBL" id="OGY91341.1"/>
    </source>
</evidence>
<organism evidence="1 2">
    <name type="scientific">Candidatus Komeilibacteria bacterium RIFCSPLOWO2_01_FULL_53_11</name>
    <dbReference type="NCBI Taxonomy" id="1798552"/>
    <lineage>
        <taxon>Bacteria</taxon>
        <taxon>Candidatus Komeiliibacteriota</taxon>
    </lineage>
</organism>
<gene>
    <name evidence="1" type="ORF">A3B31_02685</name>
</gene>
<accession>A0A1G2BQG4</accession>
<dbReference type="Proteomes" id="UP000177349">
    <property type="component" value="Unassembled WGS sequence"/>
</dbReference>